<dbReference type="AlphaFoldDB" id="A0A9X1NCX1"/>
<feature type="region of interest" description="Disordered" evidence="1">
    <location>
        <begin position="121"/>
        <end position="140"/>
    </location>
</feature>
<evidence type="ECO:0000256" key="1">
    <source>
        <dbReference type="SAM" id="MobiDB-lite"/>
    </source>
</evidence>
<accession>A0A9X1NCX1</accession>
<dbReference type="EMBL" id="JAJOMB010000005">
    <property type="protein sequence ID" value="MCD5311534.1"/>
    <property type="molecule type" value="Genomic_DNA"/>
</dbReference>
<reference evidence="2" key="1">
    <citation type="submission" date="2021-11" db="EMBL/GenBank/DDBJ databases">
        <title>Streptomyces corallinus and Kineosporia corallina sp. nov., two new coral-derived marine actinobacteria.</title>
        <authorList>
            <person name="Buangrab K."/>
            <person name="Sutthacheep M."/>
            <person name="Yeemin T."/>
            <person name="Harunari E."/>
            <person name="Igarashi Y."/>
            <person name="Sripreechasak P."/>
            <person name="Kanchanasin P."/>
            <person name="Tanasupawat S."/>
            <person name="Phongsopitanun W."/>
        </authorList>
    </citation>
    <scope>NUCLEOTIDE SEQUENCE</scope>
    <source>
        <strain evidence="2">JCM 31032</strain>
    </source>
</reference>
<sequence length="648" mass="67401">MARLLIISRSLALGMRLTDLHEVDERAADELEEHLPGVEGFDVLVLDVGDPVLAVNTVNSLREEEQAVPVMLISGYQPEWEQVEAQQVEGVHVVPLPITRQALLRGVAILMDEDPDLISVEPTGNFPALGTGPADSSDDATVIAAPTQPVPTDQAAAVQAEPSKATPAKASAPKTVPPKVAPVTTGPTKASQVKVTPATTAAAKAAEPTKQAAKPAAARPVSGAAAAPKADGPAEKPAQADDAPAKAPGEKAPGPTASGGSAPGPNRLGPSTGTLGQQMAARRLGQNAGLGPQHDRARRPGARPAPEAIQVTPSPVAGLSYSSPVARPFSEQPPTGQFPFERALAQREAAAPASPPPAAAPASPLTGRQSRWRSNPAPETGSISMDSSNIAANRRLGRIGDRPRKLQRRPSPANPADAGPRTPGRGLVTDPLGPRTDPYGFPVSALERRLDAEAASAVNGRSGPDGEPAVRTLDLIRQLHERSGELYGVSDTSQVLADDVLERASADAAAVLVPDGEIWRVSGGVGLRPMERRLELTAAHWLITEVGGAGRAILVDDTDIVRQQLAGAPLAAWRHLMAVPVPDVRVIVVLARKEEGQAFTGSDLIAVHPPVRDSAVLLAQAIETRRLARALSSLREPESETGRPGNKS</sequence>
<feature type="compositionally biased region" description="Low complexity" evidence="1">
    <location>
        <begin position="162"/>
        <end position="174"/>
    </location>
</feature>
<feature type="compositionally biased region" description="Polar residues" evidence="1">
    <location>
        <begin position="381"/>
        <end position="391"/>
    </location>
</feature>
<feature type="region of interest" description="Disordered" evidence="1">
    <location>
        <begin position="287"/>
        <end position="442"/>
    </location>
</feature>
<dbReference type="Proteomes" id="UP001138997">
    <property type="component" value="Unassembled WGS sequence"/>
</dbReference>
<gene>
    <name evidence="2" type="ORF">LR394_11530</name>
</gene>
<feature type="region of interest" description="Disordered" evidence="1">
    <location>
        <begin position="151"/>
        <end position="275"/>
    </location>
</feature>
<evidence type="ECO:0000313" key="3">
    <source>
        <dbReference type="Proteomes" id="UP001138997"/>
    </source>
</evidence>
<evidence type="ECO:0000313" key="2">
    <source>
        <dbReference type="EMBL" id="MCD5311534.1"/>
    </source>
</evidence>
<protein>
    <submittedName>
        <fullName evidence="2">Uncharacterized protein</fullName>
    </submittedName>
</protein>
<dbReference type="Gene3D" id="3.40.50.2300">
    <property type="match status" value="1"/>
</dbReference>
<proteinExistence type="predicted"/>
<keyword evidence="3" id="KW-1185">Reference proteome</keyword>
<comment type="caution">
    <text evidence="2">The sequence shown here is derived from an EMBL/GenBank/DDBJ whole genome shotgun (WGS) entry which is preliminary data.</text>
</comment>
<feature type="compositionally biased region" description="Low complexity" evidence="1">
    <location>
        <begin position="181"/>
        <end position="265"/>
    </location>
</feature>
<dbReference type="RefSeq" id="WP_231440819.1">
    <property type="nucleotide sequence ID" value="NZ_JAJOMB010000005.1"/>
</dbReference>
<name>A0A9X1NCX1_9ACTN</name>
<organism evidence="2 3">
    <name type="scientific">Kineosporia babensis</name>
    <dbReference type="NCBI Taxonomy" id="499548"/>
    <lineage>
        <taxon>Bacteria</taxon>
        <taxon>Bacillati</taxon>
        <taxon>Actinomycetota</taxon>
        <taxon>Actinomycetes</taxon>
        <taxon>Kineosporiales</taxon>
        <taxon>Kineosporiaceae</taxon>
        <taxon>Kineosporia</taxon>
    </lineage>
</organism>